<evidence type="ECO:0000313" key="1">
    <source>
        <dbReference type="EMBL" id="JAD02604.1"/>
    </source>
</evidence>
<proteinExistence type="predicted"/>
<dbReference type="OrthoDB" id="7785428at2759"/>
<name>A0A0A1WU58_ZEUCU</name>
<keyword evidence="1" id="KW-0808">Transferase</keyword>
<protein>
    <submittedName>
        <fullName evidence="1">Methylated-DNA--protein-cysteine methyltransferase</fullName>
    </submittedName>
</protein>
<dbReference type="GO" id="GO:0032259">
    <property type="term" value="P:methylation"/>
    <property type="evidence" value="ECO:0007669"/>
    <property type="project" value="UniProtKB-KW"/>
</dbReference>
<organism evidence="1">
    <name type="scientific">Zeugodacus cucurbitae</name>
    <name type="common">Melon fruit fly</name>
    <name type="synonym">Bactrocera cucurbitae</name>
    <dbReference type="NCBI Taxonomy" id="28588"/>
    <lineage>
        <taxon>Eukaryota</taxon>
        <taxon>Metazoa</taxon>
        <taxon>Ecdysozoa</taxon>
        <taxon>Arthropoda</taxon>
        <taxon>Hexapoda</taxon>
        <taxon>Insecta</taxon>
        <taxon>Pterygota</taxon>
        <taxon>Neoptera</taxon>
        <taxon>Endopterygota</taxon>
        <taxon>Diptera</taxon>
        <taxon>Brachycera</taxon>
        <taxon>Muscomorpha</taxon>
        <taxon>Tephritoidea</taxon>
        <taxon>Tephritidae</taxon>
        <taxon>Zeugodacus</taxon>
        <taxon>Zeugodacus</taxon>
    </lineage>
</organism>
<gene>
    <name evidence="1" type="primary">MGT1</name>
    <name evidence="1" type="ORF">g.9853</name>
</gene>
<dbReference type="GO" id="GO:0008168">
    <property type="term" value="F:methyltransferase activity"/>
    <property type="evidence" value="ECO:0007669"/>
    <property type="project" value="UniProtKB-KW"/>
</dbReference>
<keyword evidence="1" id="KW-0489">Methyltransferase</keyword>
<sequence length="463" mass="53558">MIVNKNTYIKLNSVLCETKMSCTAENLKYLQELVSSCFLPALKEDLDNVPLNSEHFGSYRQALEIQLPVLYDLLQQNRHWIFSREVQESYELFANVIILLSEINAVPTVYRLSNENIQRNAHNILQEHAPINIADVEQIVFEYYQNKLIKDVWKKQLGSLHGFVRYLELQYSSGTLPKRWVNFCLSVGLTVRESHEPTCKRIGIVIFALILKSGNFTYIQEQNIHSVIYDSAVKDLDFIDSVEEATDIWECLHKCLNFHKELSSFNWCQLDDLMEKAIKNVTMAPNNDISLCNLQQVAKMGAYFAINQQEIVSCCEAGINGSSLLEQCRNVCASNNSYTNFRWAKSILTMFNVESYKLMQNKEMSQKFLLAMHKCYLVCILPIELQIISPHLIAFLEKFTSVLMEVIITQKMDLEIIQIVSSILETFKHQLQHSPYTHESEDFTKFNNALAKLLHHNIFVQIK</sequence>
<dbReference type="AlphaFoldDB" id="A0A0A1WU58"/>
<reference evidence="1" key="1">
    <citation type="submission" date="2014-11" db="EMBL/GenBank/DDBJ databases">
        <authorList>
            <person name="Geib S."/>
        </authorList>
    </citation>
    <scope>NUCLEOTIDE SEQUENCE</scope>
</reference>
<accession>A0A0A1WU58</accession>
<dbReference type="EMBL" id="GBXI01011688">
    <property type="protein sequence ID" value="JAD02604.1"/>
    <property type="molecule type" value="Transcribed_RNA"/>
</dbReference>
<reference evidence="1" key="2">
    <citation type="journal article" date="2015" name="Gigascience">
        <title>Reconstructing a comprehensive transcriptome assembly of a white-pupal translocated strain of the pest fruit fly Bactrocera cucurbitae.</title>
        <authorList>
            <person name="Sim S.B."/>
            <person name="Calla B."/>
            <person name="Hall B."/>
            <person name="DeRego T."/>
            <person name="Geib S.M."/>
        </authorList>
    </citation>
    <scope>NUCLEOTIDE SEQUENCE</scope>
</reference>